<proteinExistence type="predicted"/>
<dbReference type="PANTHER" id="PTHR36440">
    <property type="entry name" value="PUTATIVE (AFU_ORTHOLOGUE AFUA_8G07350)-RELATED"/>
    <property type="match status" value="1"/>
</dbReference>
<accession>A0ABQ2GUK4</accession>
<evidence type="ECO:0000313" key="3">
    <source>
        <dbReference type="Proteomes" id="UP000661918"/>
    </source>
</evidence>
<dbReference type="Proteomes" id="UP000661918">
    <property type="component" value="Unassembled WGS sequence"/>
</dbReference>
<sequence>MEVNMSAPSAQQLWFLDTLVTIRLPGSAGPDGITVMEHHAPHGDSPPLHIHRREDEVFHVLDGVLRLRSGDDDMRLEAGSTFLAAQGNAHTYRVESAGGARWLTITRGGDFERFVRALGRPAQRAELPPPSGPPTPEAASALADVARQHGVDLVGPPLS</sequence>
<gene>
    <name evidence="2" type="ORF">GCM10010841_21620</name>
</gene>
<organism evidence="2 3">
    <name type="scientific">Deinococcus aerophilus</name>
    <dbReference type="NCBI Taxonomy" id="522488"/>
    <lineage>
        <taxon>Bacteria</taxon>
        <taxon>Thermotogati</taxon>
        <taxon>Deinococcota</taxon>
        <taxon>Deinococci</taxon>
        <taxon>Deinococcales</taxon>
        <taxon>Deinococcaceae</taxon>
        <taxon>Deinococcus</taxon>
    </lineage>
</organism>
<dbReference type="Gene3D" id="2.60.120.10">
    <property type="entry name" value="Jelly Rolls"/>
    <property type="match status" value="1"/>
</dbReference>
<dbReference type="InterPro" id="IPR053146">
    <property type="entry name" value="QDO-like"/>
</dbReference>
<dbReference type="InterPro" id="IPR014710">
    <property type="entry name" value="RmlC-like_jellyroll"/>
</dbReference>
<dbReference type="InterPro" id="IPR013096">
    <property type="entry name" value="Cupin_2"/>
</dbReference>
<feature type="domain" description="Cupin type-2" evidence="1">
    <location>
        <begin position="39"/>
        <end position="105"/>
    </location>
</feature>
<dbReference type="PANTHER" id="PTHR36440:SF1">
    <property type="entry name" value="PUTATIVE (AFU_ORTHOLOGUE AFUA_8G07350)-RELATED"/>
    <property type="match status" value="1"/>
</dbReference>
<protein>
    <submittedName>
        <fullName evidence="2">Cupin</fullName>
    </submittedName>
</protein>
<comment type="caution">
    <text evidence="2">The sequence shown here is derived from an EMBL/GenBank/DDBJ whole genome shotgun (WGS) entry which is preliminary data.</text>
</comment>
<dbReference type="EMBL" id="BMOM01000017">
    <property type="protein sequence ID" value="GGM12749.1"/>
    <property type="molecule type" value="Genomic_DNA"/>
</dbReference>
<dbReference type="InterPro" id="IPR011051">
    <property type="entry name" value="RmlC_Cupin_sf"/>
</dbReference>
<evidence type="ECO:0000259" key="1">
    <source>
        <dbReference type="Pfam" id="PF07883"/>
    </source>
</evidence>
<name>A0ABQ2GUK4_9DEIO</name>
<reference evidence="3" key="1">
    <citation type="journal article" date="2019" name="Int. J. Syst. Evol. Microbiol.">
        <title>The Global Catalogue of Microorganisms (GCM) 10K type strain sequencing project: providing services to taxonomists for standard genome sequencing and annotation.</title>
        <authorList>
            <consortium name="The Broad Institute Genomics Platform"/>
            <consortium name="The Broad Institute Genome Sequencing Center for Infectious Disease"/>
            <person name="Wu L."/>
            <person name="Ma J."/>
        </authorList>
    </citation>
    <scope>NUCLEOTIDE SEQUENCE [LARGE SCALE GENOMIC DNA]</scope>
    <source>
        <strain evidence="3">JCM 15443</strain>
    </source>
</reference>
<keyword evidence="3" id="KW-1185">Reference proteome</keyword>
<dbReference type="Pfam" id="PF07883">
    <property type="entry name" value="Cupin_2"/>
    <property type="match status" value="1"/>
</dbReference>
<dbReference type="SUPFAM" id="SSF51182">
    <property type="entry name" value="RmlC-like cupins"/>
    <property type="match status" value="1"/>
</dbReference>
<evidence type="ECO:0000313" key="2">
    <source>
        <dbReference type="EMBL" id="GGM12749.1"/>
    </source>
</evidence>